<dbReference type="InterPro" id="IPR045520">
    <property type="entry name" value="GPAT/DHAPAT_C"/>
</dbReference>
<dbReference type="SUPFAM" id="SSF51735">
    <property type="entry name" value="NAD(P)-binding Rossmann-fold domains"/>
    <property type="match status" value="1"/>
</dbReference>
<evidence type="ECO:0000256" key="3">
    <source>
        <dbReference type="ARBA" id="ARBA00022679"/>
    </source>
</evidence>
<evidence type="ECO:0000256" key="1">
    <source>
        <dbReference type="ARBA" id="ARBA00004323"/>
    </source>
</evidence>
<dbReference type="Pfam" id="PF07993">
    <property type="entry name" value="NAD_binding_4"/>
    <property type="match status" value="1"/>
</dbReference>
<feature type="domain" description="GPAT/DHAPAT C-terminal" evidence="12">
    <location>
        <begin position="938"/>
        <end position="1251"/>
    </location>
</feature>
<keyword evidence="3" id="KW-0808">Transferase</keyword>
<evidence type="ECO:0000259" key="10">
    <source>
        <dbReference type="Pfam" id="PF01553"/>
    </source>
</evidence>
<keyword evidence="6" id="KW-1133">Transmembrane helix</keyword>
<accession>A0A8H7R649</accession>
<dbReference type="InterPro" id="IPR013120">
    <property type="entry name" value="FAR_NAD-bd"/>
</dbReference>
<gene>
    <name evidence="13" type="ORF">INT47_012596</name>
</gene>
<evidence type="ECO:0000256" key="7">
    <source>
        <dbReference type="ARBA" id="ARBA00023034"/>
    </source>
</evidence>
<feature type="compositionally biased region" description="Polar residues" evidence="9">
    <location>
        <begin position="883"/>
        <end position="903"/>
    </location>
</feature>
<evidence type="ECO:0000256" key="8">
    <source>
        <dbReference type="ARBA" id="ARBA00023136"/>
    </source>
</evidence>
<dbReference type="Proteomes" id="UP000603453">
    <property type="component" value="Unassembled WGS sequence"/>
</dbReference>
<feature type="region of interest" description="Disordered" evidence="9">
    <location>
        <begin position="880"/>
        <end position="931"/>
    </location>
</feature>
<feature type="domain" description="Thioester reductase (TE)" evidence="11">
    <location>
        <begin position="16"/>
        <end position="313"/>
    </location>
</feature>
<dbReference type="Gene3D" id="3.40.50.720">
    <property type="entry name" value="NAD(P)-binding Rossmann-like Domain"/>
    <property type="match status" value="1"/>
</dbReference>
<evidence type="ECO:0000256" key="5">
    <source>
        <dbReference type="ARBA" id="ARBA00022968"/>
    </source>
</evidence>
<evidence type="ECO:0000313" key="13">
    <source>
        <dbReference type="EMBL" id="KAG2204537.1"/>
    </source>
</evidence>
<dbReference type="Pfam" id="PF01553">
    <property type="entry name" value="Acyltransferase"/>
    <property type="match status" value="1"/>
</dbReference>
<keyword evidence="4" id="KW-0812">Transmembrane</keyword>
<evidence type="ECO:0000259" key="12">
    <source>
        <dbReference type="Pfam" id="PF19277"/>
    </source>
</evidence>
<evidence type="ECO:0000256" key="9">
    <source>
        <dbReference type="SAM" id="MobiDB-lite"/>
    </source>
</evidence>
<name>A0A8H7R649_9FUNG</name>
<dbReference type="GO" id="GO:0016746">
    <property type="term" value="F:acyltransferase activity"/>
    <property type="evidence" value="ECO:0007669"/>
    <property type="project" value="InterPro"/>
</dbReference>
<dbReference type="GO" id="GO:0000139">
    <property type="term" value="C:Golgi membrane"/>
    <property type="evidence" value="ECO:0007669"/>
    <property type="project" value="UniProtKB-SubCell"/>
</dbReference>
<keyword evidence="14" id="KW-1185">Reference proteome</keyword>
<dbReference type="GO" id="GO:0046354">
    <property type="term" value="P:mannan biosynthetic process"/>
    <property type="evidence" value="ECO:0007669"/>
    <property type="project" value="TreeGrafter"/>
</dbReference>
<dbReference type="PANTHER" id="PTHR31646:SF1">
    <property type="entry name" value="ALPHA-1,2-MANNOSYLTRANSFERASE MNN2"/>
    <property type="match status" value="1"/>
</dbReference>
<dbReference type="InterPro" id="IPR022751">
    <property type="entry name" value="Alpha_mannosyltransferase"/>
</dbReference>
<dbReference type="EMBL" id="JAEPRD010000043">
    <property type="protein sequence ID" value="KAG2204537.1"/>
    <property type="molecule type" value="Genomic_DNA"/>
</dbReference>
<dbReference type="OrthoDB" id="429813at2759"/>
<protein>
    <submittedName>
        <fullName evidence="13">Uncharacterized protein</fullName>
    </submittedName>
</protein>
<keyword evidence="5" id="KW-0735">Signal-anchor</keyword>
<dbReference type="Pfam" id="PF19277">
    <property type="entry name" value="GPAT_C"/>
    <property type="match status" value="1"/>
</dbReference>
<dbReference type="PANTHER" id="PTHR31646">
    <property type="entry name" value="ALPHA-1,2-MANNOSYLTRANSFERASE MNN2"/>
    <property type="match status" value="1"/>
</dbReference>
<dbReference type="InterPro" id="IPR029044">
    <property type="entry name" value="Nucleotide-diphossugar_trans"/>
</dbReference>
<evidence type="ECO:0000256" key="4">
    <source>
        <dbReference type="ARBA" id="ARBA00022692"/>
    </source>
</evidence>
<sequence>MNDQVADYYRHKTILITGATGFVGKAILWNLLKVAGKDIEKVYVLIRPKRISAGTPSQRILDEIINTPAFNKLVVNYFDNDREALRRKLVPISYDLSLSHMGLSMEDSVQMKDTNIVIHCASTSEYENSLEWNLETNVLGTIRLMDYLDGCLDICSFVHLSPTHIYQDLPDGCIEGKIMEHVYDCGFGDPEDFLKELLAADEKESAILVKRILQKYSTLHLFTKALIEHLILRRIEQVRRDERDGGKEPYPFAIFRSNYIGPSAVEPMPGWTCGMSSVSTWLALYGYSVPIIQPDQGKRPANVIPVDYVSHSIVQSIPFITYPGNDFVLPLADLVNSISTPKMPPTSNRNSLSSTEDSINSNTKYFPYIFNISSPNTPITWYQAYTAIQDYWTRPNNAILSNQKLPDADSYFSANKTLSKARFLMRYYFRSTPNTTPQNVQQIPFNKRESNSHLNNATHNGKNEILQDQQKWMELASNIRNNLAKQNRHPWFYSSTKFNELGLTDNGLKDLDWYNYFMQSCYGVQVYIMHSGPHMRTSVLPKNKDCALYSAIKSGNTSIIDAPFRSVIYTEEEMKQRIQHMIDITVSSLRNPTLSIQNEKNWKPEWIEYLNDTLEDWCDESSVETLEIKSKKKEIEQKWKLRVDENSEMTKLAVLNDPGVGDAISELSKRSGMRAETVMDEAIKTLARIQERTQLSYAWFAASFLHKLLKSMFSGIYIDKNELEMIRNAVQGGKRVVYVPVSKTALDPVLVWFLTIRYDLPIPALILDEALAILGPFSDLLRLAGAVFIKRDSNSRSKLATAVTSAYLQFLMRERGALTVILDQVRSRTGIFQDPFNDGLISMIIKDEEQDIIFVPINITYEEVPDISLLIAQDLKSRKKHSTPTNGIQRSKTTSNRMSTPTKVSRPSDSRSQRVRSRSLGNGLQEEKGNGGPIKVTHCGRLLVGVGNPISLKHDIKKADDTPLFQTVTNMIQKEQKRSISVSPISLIAAILLYSRVKGNCIDMDTLKEHLGYLSSMTKEQGMSMDWQDFEDSETIIFYNIRLLEKNSNIVTIDERYHNGTLFRICTRSESILQLAYYANQLREIFVLDSIFAATYLSFGTRVKVIESVFIERFHFLATLFQHHFNTLWNIEQEYAKLKEKYREFLCPTTDNNPGMMQRLVLDGEQKTLFAQLNLLASFVYPIIDSFWVTLCALSALNDVKALPLSLVPTLSQWIGMHLISGRRTIYSEVLSTEYSQCTLQSLVQLGLLDRKSAKLVLSPDAQMLMQALGLSTNDDLILQVQEKSENEESLDSIAQLCQKIEQVRIKQEDTAISVHIYEKCQNQIRSLAKTTDGNNSFSKRQGAIVAEKKEEAMIQLGYALIQTQNRRPEHEICKTEQVKRNIDPNHTNAHLRFWNHLSEVTVEVYKKKWQDFMNKIKSTQPPSWDKRGIVLVAGNKDTFQRTLTAIQILRKMHACQLDIEVWHLSDEQPSEEMKMKLESLGAKPKDLSDPKLVRPITLRRDAEKQFQIKAAAILNSSFREVLYLDSDNLPAKDPTFLFDTPEYKSTGALFWPDFWKTHGENKVFDVLGIHCEDEWEQESGQMVIDKEKSWLPLQLAWYMQKHYDVYFQFLNGDKDTFKYAWKALNKPYHMSQVFVGMAGDMLGERFCGHTMLQYFPTPGEEEDDELLFVHANLLKITDKVHFIRDDGQEHPWDLAKHSSMSHSNTWIKPEFYIGPGGRACMDFTHREGEPEAVTENFDDVVPNLQSNYFKYGGIGGETRV</sequence>
<evidence type="ECO:0000256" key="6">
    <source>
        <dbReference type="ARBA" id="ARBA00022989"/>
    </source>
</evidence>
<dbReference type="Gene3D" id="3.90.550.10">
    <property type="entry name" value="Spore Coat Polysaccharide Biosynthesis Protein SpsA, Chain A"/>
    <property type="match status" value="1"/>
</dbReference>
<dbReference type="SUPFAM" id="SSF53448">
    <property type="entry name" value="Nucleotide-diphospho-sugar transferases"/>
    <property type="match status" value="1"/>
</dbReference>
<keyword evidence="8" id="KW-0472">Membrane</keyword>
<comment type="caution">
    <text evidence="13">The sequence shown here is derived from an EMBL/GenBank/DDBJ whole genome shotgun (WGS) entry which is preliminary data.</text>
</comment>
<dbReference type="Pfam" id="PF11051">
    <property type="entry name" value="Mannosyl_trans3"/>
    <property type="match status" value="2"/>
</dbReference>
<proteinExistence type="inferred from homology"/>
<comment type="subcellular location">
    <subcellularLocation>
        <location evidence="1">Golgi apparatus membrane</location>
        <topology evidence="1">Single-pass type II membrane protein</topology>
    </subcellularLocation>
</comment>
<evidence type="ECO:0000256" key="2">
    <source>
        <dbReference type="ARBA" id="ARBA00009105"/>
    </source>
</evidence>
<keyword evidence="7" id="KW-0333">Golgi apparatus</keyword>
<dbReference type="InterPro" id="IPR002123">
    <property type="entry name" value="Plipid/glycerol_acylTrfase"/>
</dbReference>
<dbReference type="InterPro" id="IPR036291">
    <property type="entry name" value="NAD(P)-bd_dom_sf"/>
</dbReference>
<evidence type="ECO:0000259" key="11">
    <source>
        <dbReference type="Pfam" id="PF07993"/>
    </source>
</evidence>
<comment type="similarity">
    <text evidence="2">Belongs to the MNN1/MNT family.</text>
</comment>
<evidence type="ECO:0000313" key="14">
    <source>
        <dbReference type="Proteomes" id="UP000603453"/>
    </source>
</evidence>
<organism evidence="13 14">
    <name type="scientific">Mucor saturninus</name>
    <dbReference type="NCBI Taxonomy" id="64648"/>
    <lineage>
        <taxon>Eukaryota</taxon>
        <taxon>Fungi</taxon>
        <taxon>Fungi incertae sedis</taxon>
        <taxon>Mucoromycota</taxon>
        <taxon>Mucoromycotina</taxon>
        <taxon>Mucoromycetes</taxon>
        <taxon>Mucorales</taxon>
        <taxon>Mucorineae</taxon>
        <taxon>Mucoraceae</taxon>
        <taxon>Mucor</taxon>
    </lineage>
</organism>
<feature type="domain" description="Phospholipid/glycerol acyltransferase" evidence="10">
    <location>
        <begin position="730"/>
        <end position="859"/>
    </location>
</feature>
<dbReference type="GO" id="GO:0000026">
    <property type="term" value="F:alpha-1,2-mannosyltransferase activity"/>
    <property type="evidence" value="ECO:0007669"/>
    <property type="project" value="TreeGrafter"/>
</dbReference>
<reference evidence="13" key="1">
    <citation type="submission" date="2020-12" db="EMBL/GenBank/DDBJ databases">
        <title>Metabolic potential, ecology and presence of endohyphal bacteria is reflected in genomic diversity of Mucoromycotina.</title>
        <authorList>
            <person name="Muszewska A."/>
            <person name="Okrasinska A."/>
            <person name="Steczkiewicz K."/>
            <person name="Drgas O."/>
            <person name="Orlowska M."/>
            <person name="Perlinska-Lenart U."/>
            <person name="Aleksandrzak-Piekarczyk T."/>
            <person name="Szatraj K."/>
            <person name="Zielenkiewicz U."/>
            <person name="Pilsyk S."/>
            <person name="Malc E."/>
            <person name="Mieczkowski P."/>
            <person name="Kruszewska J.S."/>
            <person name="Biernat P."/>
            <person name="Pawlowska J."/>
        </authorList>
    </citation>
    <scope>NUCLEOTIDE SEQUENCE</scope>
    <source>
        <strain evidence="13">WA0000017839</strain>
    </source>
</reference>